<evidence type="ECO:0000259" key="3">
    <source>
        <dbReference type="Pfam" id="PF17782"/>
    </source>
</evidence>
<comment type="similarity">
    <text evidence="1">Belongs to the DprA/Smf family.</text>
</comment>
<dbReference type="PANTHER" id="PTHR43022">
    <property type="entry name" value="PROTEIN SMF"/>
    <property type="match status" value="1"/>
</dbReference>
<evidence type="ECO:0000313" key="4">
    <source>
        <dbReference type="EMBL" id="OGH78117.1"/>
    </source>
</evidence>
<dbReference type="InterPro" id="IPR057666">
    <property type="entry name" value="DrpA_SLOG"/>
</dbReference>
<dbReference type="Pfam" id="PF17782">
    <property type="entry name" value="WHD_DprA"/>
    <property type="match status" value="1"/>
</dbReference>
<sequence>MTKEGLLAFWLHISVPRYKTIIALFGSLDNFWQTQKSDLQKLKWPKETLDKFIVWRDSLDEQKCENDLKKANARIITIVDPDYPPLLAAIFDPPYTLFVQGQLKNNQPLLAVVGTRQNTFVGKQIIEKIVEPFAKEIGIVSGLAYGIDSFAHQAALNVNAYTIAVLGAGFDSNELFAERKKISEQIIASGGAVITEYPPGTASTNYTFPKRNRIISGLAKATLVIEAGIKSGALITASCALEQGREVLAVPHSIFSLVGVGPNNLIKDGATIITSVNDLRAVFNLNQKKKSQSTVPISSNPIENIIMAFLANEPQTGDAIVQKLNLPAHHVAVLLTEMEIKGMIQAILGNRYICS</sequence>
<feature type="domain" description="DprA winged helix" evidence="3">
    <location>
        <begin position="297"/>
        <end position="346"/>
    </location>
</feature>
<dbReference type="AlphaFoldDB" id="A0A1F6N2I7"/>
<evidence type="ECO:0000256" key="1">
    <source>
        <dbReference type="ARBA" id="ARBA00006525"/>
    </source>
</evidence>
<gene>
    <name evidence="4" type="ORF">A2983_03510</name>
</gene>
<dbReference type="InterPro" id="IPR003488">
    <property type="entry name" value="DprA"/>
</dbReference>
<reference evidence="4 5" key="1">
    <citation type="journal article" date="2016" name="Nat. Commun.">
        <title>Thousands of microbial genomes shed light on interconnected biogeochemical processes in an aquifer system.</title>
        <authorList>
            <person name="Anantharaman K."/>
            <person name="Brown C.T."/>
            <person name="Hug L.A."/>
            <person name="Sharon I."/>
            <person name="Castelle C.J."/>
            <person name="Probst A.J."/>
            <person name="Thomas B.C."/>
            <person name="Singh A."/>
            <person name="Wilkins M.J."/>
            <person name="Karaoz U."/>
            <person name="Brodie E.L."/>
            <person name="Williams K.H."/>
            <person name="Hubbard S.S."/>
            <person name="Banfield J.F."/>
        </authorList>
    </citation>
    <scope>NUCLEOTIDE SEQUENCE [LARGE SCALE GENOMIC DNA]</scope>
</reference>
<evidence type="ECO:0000259" key="2">
    <source>
        <dbReference type="Pfam" id="PF02481"/>
    </source>
</evidence>
<dbReference type="PANTHER" id="PTHR43022:SF1">
    <property type="entry name" value="PROTEIN SMF"/>
    <property type="match status" value="1"/>
</dbReference>
<proteinExistence type="inferred from homology"/>
<dbReference type="Gene3D" id="3.40.50.450">
    <property type="match status" value="1"/>
</dbReference>
<name>A0A1F6N2I7_9BACT</name>
<comment type="caution">
    <text evidence="4">The sequence shown here is derived from an EMBL/GenBank/DDBJ whole genome shotgun (WGS) entry which is preliminary data.</text>
</comment>
<protein>
    <submittedName>
        <fullName evidence="4">DNA protecting protein DprA</fullName>
    </submittedName>
</protein>
<dbReference type="GO" id="GO:0009294">
    <property type="term" value="P:DNA-mediated transformation"/>
    <property type="evidence" value="ECO:0007669"/>
    <property type="project" value="InterPro"/>
</dbReference>
<dbReference type="Pfam" id="PF02481">
    <property type="entry name" value="DNA_processg_A"/>
    <property type="match status" value="1"/>
</dbReference>
<dbReference type="InterPro" id="IPR036388">
    <property type="entry name" value="WH-like_DNA-bd_sf"/>
</dbReference>
<organism evidence="4 5">
    <name type="scientific">Candidatus Magasanikbacteria bacterium RIFCSPLOWO2_01_FULL_40_15</name>
    <dbReference type="NCBI Taxonomy" id="1798686"/>
    <lineage>
        <taxon>Bacteria</taxon>
        <taxon>Candidatus Magasanikiibacteriota</taxon>
    </lineage>
</organism>
<dbReference type="Proteomes" id="UP000177040">
    <property type="component" value="Unassembled WGS sequence"/>
</dbReference>
<dbReference type="SUPFAM" id="SSF102405">
    <property type="entry name" value="MCP/YpsA-like"/>
    <property type="match status" value="1"/>
</dbReference>
<dbReference type="InterPro" id="IPR041614">
    <property type="entry name" value="DprA_WH"/>
</dbReference>
<dbReference type="NCBIfam" id="TIGR00732">
    <property type="entry name" value="dprA"/>
    <property type="match status" value="1"/>
</dbReference>
<feature type="domain" description="Smf/DprA SLOG" evidence="2">
    <location>
        <begin position="75"/>
        <end position="280"/>
    </location>
</feature>
<evidence type="ECO:0000313" key="5">
    <source>
        <dbReference type="Proteomes" id="UP000177040"/>
    </source>
</evidence>
<dbReference type="Gene3D" id="1.10.10.10">
    <property type="entry name" value="Winged helix-like DNA-binding domain superfamily/Winged helix DNA-binding domain"/>
    <property type="match status" value="1"/>
</dbReference>
<accession>A0A1F6N2I7</accession>
<dbReference type="EMBL" id="MFQH01000017">
    <property type="protein sequence ID" value="OGH78117.1"/>
    <property type="molecule type" value="Genomic_DNA"/>
</dbReference>